<dbReference type="SUPFAM" id="SSF52047">
    <property type="entry name" value="RNI-like"/>
    <property type="match status" value="1"/>
</dbReference>
<gene>
    <name evidence="1" type="ORF">L207DRAFT_509374</name>
</gene>
<reference evidence="1 2" key="1">
    <citation type="submission" date="2016-04" db="EMBL/GenBank/DDBJ databases">
        <title>A degradative enzymes factory behind the ericoid mycorrhizal symbiosis.</title>
        <authorList>
            <consortium name="DOE Joint Genome Institute"/>
            <person name="Martino E."/>
            <person name="Morin E."/>
            <person name="Grelet G."/>
            <person name="Kuo A."/>
            <person name="Kohler A."/>
            <person name="Daghino S."/>
            <person name="Barry K."/>
            <person name="Choi C."/>
            <person name="Cichocki N."/>
            <person name="Clum A."/>
            <person name="Copeland A."/>
            <person name="Hainaut M."/>
            <person name="Haridas S."/>
            <person name="Labutti K."/>
            <person name="Lindquist E."/>
            <person name="Lipzen A."/>
            <person name="Khouja H.-R."/>
            <person name="Murat C."/>
            <person name="Ohm R."/>
            <person name="Olson A."/>
            <person name="Spatafora J."/>
            <person name="Veneault-Fourrey C."/>
            <person name="Henrissat B."/>
            <person name="Grigoriev I."/>
            <person name="Martin F."/>
            <person name="Perotto S."/>
        </authorList>
    </citation>
    <scope>NUCLEOTIDE SEQUENCE [LARGE SCALE GENOMIC DNA]</scope>
    <source>
        <strain evidence="1 2">F</strain>
    </source>
</reference>
<evidence type="ECO:0000313" key="2">
    <source>
        <dbReference type="Proteomes" id="UP000235786"/>
    </source>
</evidence>
<evidence type="ECO:0000313" key="1">
    <source>
        <dbReference type="EMBL" id="PMD44674.1"/>
    </source>
</evidence>
<protein>
    <submittedName>
        <fullName evidence="1">Uncharacterized protein</fullName>
    </submittedName>
</protein>
<dbReference type="STRING" id="1149755.A0A2J6S1M9"/>
<accession>A0A2J6S1M9</accession>
<keyword evidence="2" id="KW-1185">Reference proteome</keyword>
<dbReference type="EMBL" id="KZ613941">
    <property type="protein sequence ID" value="PMD44674.1"/>
    <property type="molecule type" value="Genomic_DNA"/>
</dbReference>
<organism evidence="1 2">
    <name type="scientific">Hyaloscypha variabilis (strain UAMH 11265 / GT02V1 / F)</name>
    <name type="common">Meliniomyces variabilis</name>
    <dbReference type="NCBI Taxonomy" id="1149755"/>
    <lineage>
        <taxon>Eukaryota</taxon>
        <taxon>Fungi</taxon>
        <taxon>Dikarya</taxon>
        <taxon>Ascomycota</taxon>
        <taxon>Pezizomycotina</taxon>
        <taxon>Leotiomycetes</taxon>
        <taxon>Helotiales</taxon>
        <taxon>Hyaloscyphaceae</taxon>
        <taxon>Hyaloscypha</taxon>
        <taxon>Hyaloscypha variabilis</taxon>
    </lineage>
</organism>
<dbReference type="AlphaFoldDB" id="A0A2J6S1M9"/>
<sequence length="585" mass="66392">MDSKHVAQEVVRHRASSPISLLSTETLEAVFELICDSSPLTTSALTLVNRAFYDSARYFRDRNQTFFLEGIDGKQSTYFCPISAARLEALLSGPLSNVRTLRYITISSRVVRRDRQTLPQVRDILDSRLTPNHSVSNELKFAPIARLIAKTPKLKSLTFEAYEQIPLCIMEALQCYHPNAELHIRNWTRTSQGEGHNDPAELALSQSPNLRSIEANMGNREAGFDLRRPALRRIVALAPSLEMVDISNKNTTNSFPPFEPVSEMWLEQQQRSDHFKVANPSSNSVKILKSQGGDDVSYLSNVTALEMLETLEVCHNPFVFGYQVGASFTNNNQENRFPSLKHLSVKPDVHNGWRWLNARQALTSFLMNLQPLRSLQLSNCAHLLPAYTTFLFHHGAHLRILILHEAETQHGRGDKRPIEVDQIWRNCPNLMEIGIDIDTSVDGAEELNILRQLAKFPFLATIGLHFGLTRNQFTVTNPFHRGYLGKTLQESSWVENIWGVLREHKTKRESAALQKVVITMGELNCSIPRGITEFWIKWEAENRVQIVATPSDRDDGANEIVVITKVKEEHAVRTRRQIPLATTYL</sequence>
<name>A0A2J6S1M9_HYAVF</name>
<proteinExistence type="predicted"/>
<dbReference type="Proteomes" id="UP000235786">
    <property type="component" value="Unassembled WGS sequence"/>
</dbReference>
<dbReference type="OrthoDB" id="3945550at2759"/>